<name>A0AAE0JTS2_9PEZI</name>
<keyword evidence="3" id="KW-1185">Reference proteome</keyword>
<reference evidence="2" key="1">
    <citation type="journal article" date="2023" name="Mol. Phylogenet. Evol.">
        <title>Genome-scale phylogeny and comparative genomics of the fungal order Sordariales.</title>
        <authorList>
            <person name="Hensen N."/>
            <person name="Bonometti L."/>
            <person name="Westerberg I."/>
            <person name="Brannstrom I.O."/>
            <person name="Guillou S."/>
            <person name="Cros-Aarteil S."/>
            <person name="Calhoun S."/>
            <person name="Haridas S."/>
            <person name="Kuo A."/>
            <person name="Mondo S."/>
            <person name="Pangilinan J."/>
            <person name="Riley R."/>
            <person name="LaButti K."/>
            <person name="Andreopoulos B."/>
            <person name="Lipzen A."/>
            <person name="Chen C."/>
            <person name="Yan M."/>
            <person name="Daum C."/>
            <person name="Ng V."/>
            <person name="Clum A."/>
            <person name="Steindorff A."/>
            <person name="Ohm R.A."/>
            <person name="Martin F."/>
            <person name="Silar P."/>
            <person name="Natvig D.O."/>
            <person name="Lalanne C."/>
            <person name="Gautier V."/>
            <person name="Ament-Velasquez S.L."/>
            <person name="Kruys A."/>
            <person name="Hutchinson M.I."/>
            <person name="Powell A.J."/>
            <person name="Barry K."/>
            <person name="Miller A.N."/>
            <person name="Grigoriev I.V."/>
            <person name="Debuchy R."/>
            <person name="Gladieux P."/>
            <person name="Hiltunen Thoren M."/>
            <person name="Johannesson H."/>
        </authorList>
    </citation>
    <scope>NUCLEOTIDE SEQUENCE</scope>
    <source>
        <strain evidence="2">CBS 958.72</strain>
    </source>
</reference>
<dbReference type="AlphaFoldDB" id="A0AAE0JTS2"/>
<dbReference type="Proteomes" id="UP001287356">
    <property type="component" value="Unassembled WGS sequence"/>
</dbReference>
<dbReference type="Pfam" id="PF12511">
    <property type="entry name" value="DUF3716"/>
    <property type="match status" value="1"/>
</dbReference>
<feature type="compositionally biased region" description="Acidic residues" evidence="1">
    <location>
        <begin position="351"/>
        <end position="364"/>
    </location>
</feature>
<dbReference type="InterPro" id="IPR022190">
    <property type="entry name" value="DUF3716"/>
</dbReference>
<feature type="compositionally biased region" description="Acidic residues" evidence="1">
    <location>
        <begin position="334"/>
        <end position="344"/>
    </location>
</feature>
<gene>
    <name evidence="2" type="ORF">B0T24DRAFT_538569</name>
</gene>
<evidence type="ECO:0000313" key="3">
    <source>
        <dbReference type="Proteomes" id="UP001287356"/>
    </source>
</evidence>
<evidence type="ECO:0000313" key="2">
    <source>
        <dbReference type="EMBL" id="KAK3361608.1"/>
    </source>
</evidence>
<dbReference type="EMBL" id="JAULSN010000011">
    <property type="protein sequence ID" value="KAK3361608.1"/>
    <property type="molecule type" value="Genomic_DNA"/>
</dbReference>
<feature type="region of interest" description="Disordered" evidence="1">
    <location>
        <begin position="318"/>
        <end position="384"/>
    </location>
</feature>
<evidence type="ECO:0000256" key="1">
    <source>
        <dbReference type="SAM" id="MobiDB-lite"/>
    </source>
</evidence>
<comment type="caution">
    <text evidence="2">The sequence shown here is derived from an EMBL/GenBank/DDBJ whole genome shotgun (WGS) entry which is preliminary data.</text>
</comment>
<protein>
    <submittedName>
        <fullName evidence="2">Uncharacterized protein</fullName>
    </submittedName>
</protein>
<accession>A0AAE0JTS2</accession>
<organism evidence="2 3">
    <name type="scientific">Lasiosphaeria ovina</name>
    <dbReference type="NCBI Taxonomy" id="92902"/>
    <lineage>
        <taxon>Eukaryota</taxon>
        <taxon>Fungi</taxon>
        <taxon>Dikarya</taxon>
        <taxon>Ascomycota</taxon>
        <taxon>Pezizomycotina</taxon>
        <taxon>Sordariomycetes</taxon>
        <taxon>Sordariomycetidae</taxon>
        <taxon>Sordariales</taxon>
        <taxon>Lasiosphaeriaceae</taxon>
        <taxon>Lasiosphaeria</taxon>
    </lineage>
</organism>
<reference evidence="2" key="2">
    <citation type="submission" date="2023-06" db="EMBL/GenBank/DDBJ databases">
        <authorList>
            <consortium name="Lawrence Berkeley National Laboratory"/>
            <person name="Haridas S."/>
            <person name="Hensen N."/>
            <person name="Bonometti L."/>
            <person name="Westerberg I."/>
            <person name="Brannstrom I.O."/>
            <person name="Guillou S."/>
            <person name="Cros-Aarteil S."/>
            <person name="Calhoun S."/>
            <person name="Kuo A."/>
            <person name="Mondo S."/>
            <person name="Pangilinan J."/>
            <person name="Riley R."/>
            <person name="Labutti K."/>
            <person name="Andreopoulos B."/>
            <person name="Lipzen A."/>
            <person name="Chen C."/>
            <person name="Yanf M."/>
            <person name="Daum C."/>
            <person name="Ng V."/>
            <person name="Clum A."/>
            <person name="Steindorff A."/>
            <person name="Ohm R."/>
            <person name="Martin F."/>
            <person name="Silar P."/>
            <person name="Natvig D."/>
            <person name="Lalanne C."/>
            <person name="Gautier V."/>
            <person name="Ament-Velasquez S.L."/>
            <person name="Kruys A."/>
            <person name="Hutchinson M.I."/>
            <person name="Powell A.J."/>
            <person name="Barry K."/>
            <person name="Miller A.N."/>
            <person name="Grigoriev I.V."/>
            <person name="Debuchy R."/>
            <person name="Gladieux P."/>
            <person name="Thoren M.H."/>
            <person name="Johannesson H."/>
        </authorList>
    </citation>
    <scope>NUCLEOTIDE SEQUENCE</scope>
    <source>
        <strain evidence="2">CBS 958.72</strain>
    </source>
</reference>
<sequence length="529" mass="58213">MAALQTPKPLIKPPRPLIKEPKPLTKRLFPSPWLTLTVRTRCGLASLRVPSQTFHPAYSSLDHTGTLKRTCGTLIPDGYTLDETVEDRQWICPIRSCRRLYSSRRHLGSHFTMHHLDCHLNDNLDGTFSILPPVGTSTKIDALPMVVSRDPLNQEPLASPKQAAKHLDGKASVQRAAAPMQATAVVRPELVDREADLWTYLCCCVGKILPIPDNENMRCLLSLPRVRDIHQNLQKGRLRDPDLRQLMALAIQATGTEVKKACTHCRRKGGTWDICVNAPPGVDLRETLSTSCRCCASCLLSAVPSQCSVKNVSKGLLDSVSDQRGGRPRRPDTAVDDEEGEDEFSQLLPDATEDENDGDNEDDSVFLRRSKRRASTEGTEPPTKRKAVTLMIPSRVREAPSSTNANPKTHVLEMEDWETGAGRIADKAQTNVAFSTAYLSTNQVVQVADNVTFLTAIVASGTTHRFTADAGKIRICTVANGKVRVDVAGEPQFTVGPRGMFRINRGTACSVQNWCYVDAILQVTAVKQP</sequence>
<proteinExistence type="predicted"/>